<keyword evidence="2" id="KW-0732">Signal</keyword>
<dbReference type="EMBL" id="JBHSJD010000007">
    <property type="protein sequence ID" value="MFC5022756.1"/>
    <property type="molecule type" value="Genomic_DNA"/>
</dbReference>
<feature type="region of interest" description="Disordered" evidence="1">
    <location>
        <begin position="77"/>
        <end position="96"/>
    </location>
</feature>
<feature type="chain" id="PRO_5046478102" description="Lipoprotein" evidence="2">
    <location>
        <begin position="23"/>
        <end position="146"/>
    </location>
</feature>
<reference evidence="4" key="1">
    <citation type="journal article" date="2019" name="Int. J. Syst. Evol. Microbiol.">
        <title>The Global Catalogue of Microorganisms (GCM) 10K type strain sequencing project: providing services to taxonomists for standard genome sequencing and annotation.</title>
        <authorList>
            <consortium name="The Broad Institute Genomics Platform"/>
            <consortium name="The Broad Institute Genome Sequencing Center for Infectious Disease"/>
            <person name="Wu L."/>
            <person name="Ma J."/>
        </authorList>
    </citation>
    <scope>NUCLEOTIDE SEQUENCE [LARGE SCALE GENOMIC DNA]</scope>
    <source>
        <strain evidence="4">CGMCC 4.1648</strain>
    </source>
</reference>
<dbReference type="RefSeq" id="WP_345690567.1">
    <property type="nucleotide sequence ID" value="NZ_BAABIT010000001.1"/>
</dbReference>
<proteinExistence type="predicted"/>
<organism evidence="3 4">
    <name type="scientific">Streptomyces coeruleoprunus</name>
    <dbReference type="NCBI Taxonomy" id="285563"/>
    <lineage>
        <taxon>Bacteria</taxon>
        <taxon>Bacillati</taxon>
        <taxon>Actinomycetota</taxon>
        <taxon>Actinomycetes</taxon>
        <taxon>Kitasatosporales</taxon>
        <taxon>Streptomycetaceae</taxon>
        <taxon>Streptomyces</taxon>
    </lineage>
</organism>
<name>A0ABV9XBC8_9ACTN</name>
<keyword evidence="4" id="KW-1185">Reference proteome</keyword>
<accession>A0ABV9XBC8</accession>
<evidence type="ECO:0000313" key="4">
    <source>
        <dbReference type="Proteomes" id="UP001595829"/>
    </source>
</evidence>
<evidence type="ECO:0000256" key="2">
    <source>
        <dbReference type="SAM" id="SignalP"/>
    </source>
</evidence>
<dbReference type="PROSITE" id="PS51257">
    <property type="entry name" value="PROKAR_LIPOPROTEIN"/>
    <property type="match status" value="1"/>
</dbReference>
<protein>
    <recommendedName>
        <fullName evidence="5">Lipoprotein</fullName>
    </recommendedName>
</protein>
<sequence>MPRPRPPHPARAALALATAALALTACGRLIGPPVPDGEPTELSRSRTATTWTDGEGKLELHPDGTFTADHLCGDYDIAAHGPENDPKSGSGTWEGSRWKGDTQVRITFKSGAESLYEVLQDGKTLKLWTYVGDPDSGHPLCVLTRQ</sequence>
<evidence type="ECO:0000256" key="1">
    <source>
        <dbReference type="SAM" id="MobiDB-lite"/>
    </source>
</evidence>
<evidence type="ECO:0008006" key="5">
    <source>
        <dbReference type="Google" id="ProtNLM"/>
    </source>
</evidence>
<evidence type="ECO:0000313" key="3">
    <source>
        <dbReference type="EMBL" id="MFC5022756.1"/>
    </source>
</evidence>
<gene>
    <name evidence="3" type="ORF">ACFPM3_11505</name>
</gene>
<dbReference type="Proteomes" id="UP001595829">
    <property type="component" value="Unassembled WGS sequence"/>
</dbReference>
<feature type="region of interest" description="Disordered" evidence="1">
    <location>
        <begin position="31"/>
        <end position="60"/>
    </location>
</feature>
<comment type="caution">
    <text evidence="3">The sequence shown here is derived from an EMBL/GenBank/DDBJ whole genome shotgun (WGS) entry which is preliminary data.</text>
</comment>
<feature type="signal peptide" evidence="2">
    <location>
        <begin position="1"/>
        <end position="22"/>
    </location>
</feature>